<evidence type="ECO:0000313" key="1">
    <source>
        <dbReference type="EMBL" id="AHD01177.1"/>
    </source>
</evidence>
<dbReference type="AlphaFoldDB" id="V9VWC0"/>
<dbReference type="HOGENOM" id="CLU_163343_0_0_5"/>
<dbReference type="RefSeq" id="WP_024090490.1">
    <property type="nucleotide sequence ID" value="NC_023135.1"/>
</dbReference>
<dbReference type="EMBL" id="CP006773">
    <property type="protein sequence ID" value="AHD01177.1"/>
    <property type="molecule type" value="Genomic_DNA"/>
</dbReference>
<dbReference type="OrthoDB" id="7860387at2"/>
<dbReference type="KEGG" id="lmd:METH_11250"/>
<accession>V9VWC0</accession>
<sequence length="130" mass="14646">MAKDELSFPKPPAQVEPYMEALGLEDTLRFLEAFGGVETYIATHPTERSKVVELIGYPKARMLAAIENRLQRRVPLVKEWRAAVYHSQGLPTVQIALKLGVTDVSVRRWLRKPGARRKTAPNQLPLFPGV</sequence>
<reference evidence="1 2" key="1">
    <citation type="submission" date="2013-09" db="EMBL/GenBank/DDBJ databases">
        <authorList>
            <consortium name="DOE Joint Genome Institute"/>
            <person name="Klenk H.-P."/>
            <person name="Huntemann M."/>
            <person name="Han J."/>
            <person name="Chen A."/>
            <person name="Kyrpides N."/>
            <person name="Mavromatis K."/>
            <person name="Markowitz V."/>
            <person name="Palaniappan K."/>
            <person name="Ivanova N."/>
            <person name="Schaumberg A."/>
            <person name="Pati A."/>
            <person name="Liolios K."/>
            <person name="Nordberg H.P."/>
            <person name="Cantor M.N."/>
            <person name="Hua S.X."/>
            <person name="Woyke T."/>
        </authorList>
    </citation>
    <scope>NUCLEOTIDE SEQUENCE [LARGE SCALE GENOMIC DNA]</scope>
    <source>
        <strain evidence="1 2">DSM 14336</strain>
    </source>
</reference>
<organism evidence="1 2">
    <name type="scientific">Leisingera methylohalidivorans DSM 14336</name>
    <dbReference type="NCBI Taxonomy" id="999552"/>
    <lineage>
        <taxon>Bacteria</taxon>
        <taxon>Pseudomonadati</taxon>
        <taxon>Pseudomonadota</taxon>
        <taxon>Alphaproteobacteria</taxon>
        <taxon>Rhodobacterales</taxon>
        <taxon>Roseobacteraceae</taxon>
        <taxon>Leisingera</taxon>
    </lineage>
</organism>
<dbReference type="STRING" id="999552.METH_11250"/>
<dbReference type="PATRIC" id="fig|999552.6.peg.2242"/>
<protein>
    <submittedName>
        <fullName evidence="1">Uncharacterized protein</fullName>
    </submittedName>
</protein>
<dbReference type="Proteomes" id="UP000018780">
    <property type="component" value="Chromosome"/>
</dbReference>
<proteinExistence type="predicted"/>
<name>V9VWC0_9RHOB</name>
<evidence type="ECO:0000313" key="2">
    <source>
        <dbReference type="Proteomes" id="UP000018780"/>
    </source>
</evidence>
<gene>
    <name evidence="1" type="ORF">METH_11250</name>
</gene>
<keyword evidence="2" id="KW-1185">Reference proteome</keyword>